<dbReference type="PANTHER" id="PTHR43790">
    <property type="entry name" value="CARBOHYDRATE TRANSPORT ATP-BINDING PROTEIN MG119-RELATED"/>
    <property type="match status" value="1"/>
</dbReference>
<evidence type="ECO:0000256" key="3">
    <source>
        <dbReference type="ARBA" id="ARBA00011262"/>
    </source>
</evidence>
<evidence type="ECO:0000256" key="8">
    <source>
        <dbReference type="ARBA" id="ARBA00023798"/>
    </source>
</evidence>
<evidence type="ECO:0000259" key="10">
    <source>
        <dbReference type="PROSITE" id="PS50893"/>
    </source>
</evidence>
<dbReference type="InterPro" id="IPR017871">
    <property type="entry name" value="ABC_transporter-like_CS"/>
</dbReference>
<comment type="function">
    <text evidence="7">Part of the ABC transporter complex LsrABCD involved in autoinducer 2 (AI-2) import. Responsible for energy coupling to the transport system.</text>
</comment>
<dbReference type="SMART" id="SM00382">
    <property type="entry name" value="AAA"/>
    <property type="match status" value="2"/>
</dbReference>
<dbReference type="Pfam" id="PF00005">
    <property type="entry name" value="ABC_tran"/>
    <property type="match status" value="2"/>
</dbReference>
<feature type="domain" description="ABC transporter" evidence="10">
    <location>
        <begin position="19"/>
        <end position="247"/>
    </location>
</feature>
<dbReference type="NCBIfam" id="NF011967">
    <property type="entry name" value="PRK15439.1"/>
    <property type="match status" value="1"/>
</dbReference>
<sequence>MAYAASPDGPPGPPPAALVEICDVWKIFGGVPVLRGVNLTLRAGEIHALLGGNGAGKSTLMKVLAGLYRPERGEVRLLGTLLGQASPAAVHRLGAYLVPQEPLLFPNLSVLENVTLRLPREADQRSRLEKLMNLLELELDLRLPARYLDVAQQQLVEILRGLMRRARVLILDEPTSSLTPKETQLLFGRLRRLTQDGVGIFFISHKLHEIRELCDAISVLRDGEIVLRGRPEDFTDAGIVRAMTNEDPGQSSREVNRQVGTQAALQVVEYAGEGFGPLTFDLHAGEVLGIAGVIGSGRTELAETIVGLRQPDQGQVRMGEQTLRPGSHRAALDAGVVYLTEDRQHQGLFLDTSIAWNTSSAVLHREGWLLDAGRVHRQARQMIEELAIRCQGPGQELRQLSGGNQQKALIAKCLACEPRVLILDEPTRGVDVLARNEIYAIIDALAARGVAVLLISSDFEEVARLSDRALIMRQGLITGELHGEQLTPEAIAGRCFERRPVPV</sequence>
<dbReference type="GO" id="GO:0005524">
    <property type="term" value="F:ATP binding"/>
    <property type="evidence" value="ECO:0007669"/>
    <property type="project" value="UniProtKB-KW"/>
</dbReference>
<dbReference type="GO" id="GO:0016887">
    <property type="term" value="F:ATP hydrolysis activity"/>
    <property type="evidence" value="ECO:0007669"/>
    <property type="project" value="InterPro"/>
</dbReference>
<evidence type="ECO:0000313" key="13">
    <source>
        <dbReference type="Proteomes" id="UP000308000"/>
    </source>
</evidence>
<keyword evidence="5" id="KW-0547">Nucleotide-binding</keyword>
<dbReference type="InterPro" id="IPR050107">
    <property type="entry name" value="ABC_carbohydrate_import_ATPase"/>
</dbReference>
<dbReference type="Gene3D" id="3.40.50.300">
    <property type="entry name" value="P-loop containing nucleotide triphosphate hydrolases"/>
    <property type="match status" value="2"/>
</dbReference>
<dbReference type="EMBL" id="JACHFV010000001">
    <property type="protein sequence ID" value="MBB5293497.1"/>
    <property type="molecule type" value="Genomic_DNA"/>
</dbReference>
<dbReference type="InterPro" id="IPR027417">
    <property type="entry name" value="P-loop_NTPase"/>
</dbReference>
<gene>
    <name evidence="12" type="primary">lsrA</name>
    <name evidence="12" type="ORF">FCS05_01695</name>
    <name evidence="11" type="ORF">HNQ10_000310</name>
</gene>
<organism evidence="12 13">
    <name type="scientific">Deinococcus metallilatus</name>
    <dbReference type="NCBI Taxonomy" id="1211322"/>
    <lineage>
        <taxon>Bacteria</taxon>
        <taxon>Thermotogati</taxon>
        <taxon>Deinococcota</taxon>
        <taxon>Deinococci</taxon>
        <taxon>Deinococcales</taxon>
        <taxon>Deinococcaceae</taxon>
        <taxon>Deinococcus</taxon>
    </lineage>
</organism>
<dbReference type="RefSeq" id="WP_129117191.1">
    <property type="nucleotide sequence ID" value="NZ_BSUI01000012.1"/>
</dbReference>
<dbReference type="EMBL" id="VBRC01000001">
    <property type="protein sequence ID" value="TLK32365.1"/>
    <property type="molecule type" value="Genomic_DNA"/>
</dbReference>
<evidence type="ECO:0000256" key="6">
    <source>
        <dbReference type="ARBA" id="ARBA00022840"/>
    </source>
</evidence>
<comment type="similarity">
    <text evidence="2">Belongs to the ABC transporter superfamily. AI-2 autoinducer porter (TC 3.A.1.2.8) family.</text>
</comment>
<comment type="catalytic activity">
    <reaction evidence="9">
        <text>ATP + H2O + (2R,4S)-2-methyl-2,3,3,4-tetrahydroxytetrahydrofuran-[AI-2-binding protein]Side 1 = ADP + phosphate + (2R,4S)-2-methyl-2,3,3,4-tetrahydroxytetrahydrofuranSide 2 + [AI-2-binding protein]Side 1.</text>
        <dbReference type="EC" id="7.6.2.13"/>
    </reaction>
</comment>
<evidence type="ECO:0000313" key="11">
    <source>
        <dbReference type="EMBL" id="MBB5293497.1"/>
    </source>
</evidence>
<dbReference type="PANTHER" id="PTHR43790:SF2">
    <property type="entry name" value="AUTOINDUCER 2 IMPORT ATP-BINDING PROTEIN LSRA"/>
    <property type="match status" value="1"/>
</dbReference>
<dbReference type="EC" id="7.6.2.13" evidence="8"/>
<dbReference type="PROSITE" id="PS00211">
    <property type="entry name" value="ABC_TRANSPORTER_1"/>
    <property type="match status" value="1"/>
</dbReference>
<evidence type="ECO:0000256" key="1">
    <source>
        <dbReference type="ARBA" id="ARBA00004417"/>
    </source>
</evidence>
<dbReference type="InterPro" id="IPR003593">
    <property type="entry name" value="AAA+_ATPase"/>
</dbReference>
<accession>A0AAJ5JZW8</accession>
<name>A0AAJ5JZW8_9DEIO</name>
<reference evidence="11 14" key="2">
    <citation type="submission" date="2020-08" db="EMBL/GenBank/DDBJ databases">
        <title>Genomic Encyclopedia of Type Strains, Phase IV (KMG-IV): sequencing the most valuable type-strain genomes for metagenomic binning, comparative biology and taxonomic classification.</title>
        <authorList>
            <person name="Goeker M."/>
        </authorList>
    </citation>
    <scope>NUCLEOTIDE SEQUENCE [LARGE SCALE GENOMIC DNA]</scope>
    <source>
        <strain evidence="11 14">DSM 105434</strain>
    </source>
</reference>
<dbReference type="InterPro" id="IPR003439">
    <property type="entry name" value="ABC_transporter-like_ATP-bd"/>
</dbReference>
<evidence type="ECO:0000256" key="5">
    <source>
        <dbReference type="ARBA" id="ARBA00022741"/>
    </source>
</evidence>
<evidence type="ECO:0000313" key="12">
    <source>
        <dbReference type="EMBL" id="TLK32365.1"/>
    </source>
</evidence>
<evidence type="ECO:0000313" key="14">
    <source>
        <dbReference type="Proteomes" id="UP000536909"/>
    </source>
</evidence>
<keyword evidence="6 12" id="KW-0067">ATP-binding</keyword>
<dbReference type="Proteomes" id="UP000536909">
    <property type="component" value="Unassembled WGS sequence"/>
</dbReference>
<comment type="caution">
    <text evidence="12">The sequence shown here is derived from an EMBL/GenBank/DDBJ whole genome shotgun (WGS) entry which is preliminary data.</text>
</comment>
<comment type="subcellular location">
    <subcellularLocation>
        <location evidence="1">Cell inner membrane</location>
        <topology evidence="1">Peripheral membrane protein</topology>
    </subcellularLocation>
</comment>
<evidence type="ECO:0000256" key="2">
    <source>
        <dbReference type="ARBA" id="ARBA00009404"/>
    </source>
</evidence>
<dbReference type="Proteomes" id="UP000308000">
    <property type="component" value="Unassembled WGS sequence"/>
</dbReference>
<evidence type="ECO:0000256" key="4">
    <source>
        <dbReference type="ARBA" id="ARBA00019459"/>
    </source>
</evidence>
<proteinExistence type="inferred from homology"/>
<dbReference type="CDD" id="cd03216">
    <property type="entry name" value="ABC_Carb_Monos_I"/>
    <property type="match status" value="1"/>
</dbReference>
<keyword evidence="14" id="KW-1185">Reference proteome</keyword>
<dbReference type="PROSITE" id="PS50893">
    <property type="entry name" value="ABC_TRANSPORTER_2"/>
    <property type="match status" value="2"/>
</dbReference>
<protein>
    <recommendedName>
        <fullName evidence="4">Autoinducer 2 import ATP-binding protein LsrA</fullName>
        <ecNumber evidence="8">7.6.2.13</ecNumber>
    </recommendedName>
</protein>
<feature type="domain" description="ABC transporter" evidence="10">
    <location>
        <begin position="259"/>
        <end position="499"/>
    </location>
</feature>
<comment type="subunit">
    <text evidence="3">The complex is composed of two ATP-binding proteins (LsrA), two transmembrane proteins (LsrC and LsrD) and a solute-binding protein (LsrB).</text>
</comment>
<dbReference type="CDD" id="cd03215">
    <property type="entry name" value="ABC_Carb_Monos_II"/>
    <property type="match status" value="1"/>
</dbReference>
<dbReference type="AlphaFoldDB" id="A0AAJ5JZW8"/>
<evidence type="ECO:0000256" key="9">
    <source>
        <dbReference type="ARBA" id="ARBA00034076"/>
    </source>
</evidence>
<dbReference type="SUPFAM" id="SSF52540">
    <property type="entry name" value="P-loop containing nucleoside triphosphate hydrolases"/>
    <property type="match status" value="2"/>
</dbReference>
<dbReference type="GO" id="GO:0005886">
    <property type="term" value="C:plasma membrane"/>
    <property type="evidence" value="ECO:0007669"/>
    <property type="project" value="UniProtKB-SubCell"/>
</dbReference>
<evidence type="ECO:0000256" key="7">
    <source>
        <dbReference type="ARBA" id="ARBA00023747"/>
    </source>
</evidence>
<reference evidence="12 13" key="1">
    <citation type="submission" date="2019-04" db="EMBL/GenBank/DDBJ databases">
        <title>Deinococcus metalilatus MA1002 mutant No.5.</title>
        <authorList>
            <person name="Park W."/>
            <person name="Park C."/>
        </authorList>
    </citation>
    <scope>NUCLEOTIDE SEQUENCE [LARGE SCALE GENOMIC DNA]</scope>
    <source>
        <strain evidence="12 13">MA1002-m5</strain>
    </source>
</reference>